<reference evidence="1" key="1">
    <citation type="submission" date="2021-03" db="EMBL/GenBank/DDBJ databases">
        <title>Antimicrobial resistance genes in bacteria isolated from Japanese honey, and their potential for conferring macrolide and lincosamide resistance in the American foulbrood pathogen Paenibacillus larvae.</title>
        <authorList>
            <person name="Okamoto M."/>
            <person name="Kumagai M."/>
            <person name="Kanamori H."/>
            <person name="Takamatsu D."/>
        </authorList>
    </citation>
    <scope>NUCLEOTIDE SEQUENCE</scope>
    <source>
        <strain evidence="1">J40TS1</strain>
    </source>
</reference>
<accession>A0A919YKS3</accession>
<dbReference type="RefSeq" id="WP_213514508.1">
    <property type="nucleotide sequence ID" value="NZ_BOSE01000003.1"/>
</dbReference>
<gene>
    <name evidence="1" type="ORF">J40TS1_18740</name>
</gene>
<dbReference type="EMBL" id="BOSE01000003">
    <property type="protein sequence ID" value="GIP16232.1"/>
    <property type="molecule type" value="Genomic_DNA"/>
</dbReference>
<keyword evidence="2" id="KW-1185">Reference proteome</keyword>
<dbReference type="Proteomes" id="UP000683139">
    <property type="component" value="Unassembled WGS sequence"/>
</dbReference>
<protein>
    <recommendedName>
        <fullName evidence="3">Nucleotidyl transferase AbiEii/AbiGii toxin family protein</fullName>
    </recommendedName>
</protein>
<evidence type="ECO:0000313" key="1">
    <source>
        <dbReference type="EMBL" id="GIP16232.1"/>
    </source>
</evidence>
<dbReference type="InterPro" id="IPR014942">
    <property type="entry name" value="AbiEii"/>
</dbReference>
<comment type="caution">
    <text evidence="1">The sequence shown here is derived from an EMBL/GenBank/DDBJ whole genome shotgun (WGS) entry which is preliminary data.</text>
</comment>
<evidence type="ECO:0008006" key="3">
    <source>
        <dbReference type="Google" id="ProtNLM"/>
    </source>
</evidence>
<proteinExistence type="predicted"/>
<dbReference type="AlphaFoldDB" id="A0A919YKS3"/>
<dbReference type="Pfam" id="PF08843">
    <property type="entry name" value="AbiEii"/>
    <property type="match status" value="1"/>
</dbReference>
<name>A0A919YKS3_9BACL</name>
<sequence length="305" mass="35631">MSEIKNIPASVSERLKNIAKKAGKSFDTLLLLYFQERFLYRLSISDYRDKFILKGGLFLFSQTQFKARPTKDVDFLARQIANEQDILKESFVTICSIEIPTDGIVFHLDEMITERIKEGADYEGVRVKVTALLGRMRKSLQFDIGFGDVVVPKPQLIDYPVLLDMETPQVQAYSKESVVSEKFEAMITLSVMNSRMKDFYDIYTLLKTYDFDGRILYEAIFETFQRRGTAFEKEHPLFMANFAEDEGRTKQWLAFVRRLGIKEPPAFKDVMTCLVDFIGPVYQSILDEKEFFWWWSCSNMTWLQK</sequence>
<evidence type="ECO:0000313" key="2">
    <source>
        <dbReference type="Proteomes" id="UP000683139"/>
    </source>
</evidence>
<organism evidence="1 2">
    <name type="scientific">Paenibacillus montaniterrae</name>
    <dbReference type="NCBI Taxonomy" id="429341"/>
    <lineage>
        <taxon>Bacteria</taxon>
        <taxon>Bacillati</taxon>
        <taxon>Bacillota</taxon>
        <taxon>Bacilli</taxon>
        <taxon>Bacillales</taxon>
        <taxon>Paenibacillaceae</taxon>
        <taxon>Paenibacillus</taxon>
    </lineage>
</organism>